<comment type="caution">
    <text evidence="1">The sequence shown here is derived from an EMBL/GenBank/DDBJ whole genome shotgun (WGS) entry which is preliminary data.</text>
</comment>
<evidence type="ECO:0000313" key="2">
    <source>
        <dbReference type="Proteomes" id="UP000018948"/>
    </source>
</evidence>
<name>W2YDI9_PHYNI</name>
<feature type="non-terminal residue" evidence="1">
    <location>
        <position position="140"/>
    </location>
</feature>
<feature type="non-terminal residue" evidence="1">
    <location>
        <position position="1"/>
    </location>
</feature>
<accession>W2YDI9</accession>
<dbReference type="Proteomes" id="UP000018948">
    <property type="component" value="Unassembled WGS sequence"/>
</dbReference>
<dbReference type="EMBL" id="ANIY01003861">
    <property type="protein sequence ID" value="ETP33056.1"/>
    <property type="molecule type" value="Genomic_DNA"/>
</dbReference>
<dbReference type="PANTHER" id="PTHR46599:SF3">
    <property type="entry name" value="PIGGYBAC TRANSPOSABLE ELEMENT-DERIVED PROTEIN 4"/>
    <property type="match status" value="1"/>
</dbReference>
<gene>
    <name evidence="1" type="ORF">F442_18352</name>
</gene>
<dbReference type="OrthoDB" id="129251at2759"/>
<protein>
    <recommendedName>
        <fullName evidence="3">PiggyBac transposable element-derived protein domain-containing protein</fullName>
    </recommendedName>
</protein>
<organism evidence="1 2">
    <name type="scientific">Phytophthora nicotianae P10297</name>
    <dbReference type="NCBI Taxonomy" id="1317064"/>
    <lineage>
        <taxon>Eukaryota</taxon>
        <taxon>Sar</taxon>
        <taxon>Stramenopiles</taxon>
        <taxon>Oomycota</taxon>
        <taxon>Peronosporomycetes</taxon>
        <taxon>Peronosporales</taxon>
        <taxon>Peronosporaceae</taxon>
        <taxon>Phytophthora</taxon>
    </lineage>
</organism>
<evidence type="ECO:0008006" key="3">
    <source>
        <dbReference type="Google" id="ProtNLM"/>
    </source>
</evidence>
<dbReference type="PANTHER" id="PTHR46599">
    <property type="entry name" value="PIGGYBAC TRANSPOSABLE ELEMENT-DERIVED PROTEIN 4"/>
    <property type="match status" value="1"/>
</dbReference>
<proteinExistence type="predicted"/>
<sequence length="140" mass="16111">TPYTPVSDDDEYPDLLNAQHGPAEAALKRGGSPIALFFLFTPVSMWQHISECSNFYMHEQLDKRVDEHFPKKEALEHRARAAGKVVTPTKKTKTRRDIRQDFLSVKPVLPHEICVYIGLLVARTVMSNREKLANHWRQDD</sequence>
<dbReference type="AlphaFoldDB" id="W2YDI9"/>
<evidence type="ECO:0000313" key="1">
    <source>
        <dbReference type="EMBL" id="ETP33056.1"/>
    </source>
</evidence>
<reference evidence="1 2" key="1">
    <citation type="submission" date="2013-11" db="EMBL/GenBank/DDBJ databases">
        <title>The Genome Sequence of Phytophthora parasitica P10297.</title>
        <authorList>
            <consortium name="The Broad Institute Genomics Platform"/>
            <person name="Russ C."/>
            <person name="Tyler B."/>
            <person name="Panabieres F."/>
            <person name="Shan W."/>
            <person name="Tripathy S."/>
            <person name="Grunwald N."/>
            <person name="Machado M."/>
            <person name="Johnson C.S."/>
            <person name="Walker B."/>
            <person name="Young S.K."/>
            <person name="Zeng Q."/>
            <person name="Gargeya S."/>
            <person name="Fitzgerald M."/>
            <person name="Haas B."/>
            <person name="Abouelleil A."/>
            <person name="Allen A.W."/>
            <person name="Alvarado L."/>
            <person name="Arachchi H.M."/>
            <person name="Berlin A.M."/>
            <person name="Chapman S.B."/>
            <person name="Gainer-Dewar J."/>
            <person name="Goldberg J."/>
            <person name="Griggs A."/>
            <person name="Gujja S."/>
            <person name="Hansen M."/>
            <person name="Howarth C."/>
            <person name="Imamovic A."/>
            <person name="Ireland A."/>
            <person name="Larimer J."/>
            <person name="McCowan C."/>
            <person name="Murphy C."/>
            <person name="Pearson M."/>
            <person name="Poon T.W."/>
            <person name="Priest M."/>
            <person name="Roberts A."/>
            <person name="Saif S."/>
            <person name="Shea T."/>
            <person name="Sisk P."/>
            <person name="Sykes S."/>
            <person name="Wortman J."/>
            <person name="Nusbaum C."/>
            <person name="Birren B."/>
        </authorList>
    </citation>
    <scope>NUCLEOTIDE SEQUENCE [LARGE SCALE GENOMIC DNA]</scope>
    <source>
        <strain evidence="1 2">P10297</strain>
    </source>
</reference>